<reference evidence="10 11" key="1">
    <citation type="submission" date="2020-10" db="EMBL/GenBank/DDBJ databases">
        <title>Connecting structure to function with the recovery of over 1000 high-quality activated sludge metagenome-assembled genomes encoding full-length rRNA genes using long-read sequencing.</title>
        <authorList>
            <person name="Singleton C.M."/>
            <person name="Petriglieri F."/>
            <person name="Kristensen J.M."/>
            <person name="Kirkegaard R.H."/>
            <person name="Michaelsen T.Y."/>
            <person name="Andersen M.H."/>
            <person name="Karst S.M."/>
            <person name="Dueholm M.S."/>
            <person name="Nielsen P.H."/>
            <person name="Albertsen M."/>
        </authorList>
    </citation>
    <scope>NUCLEOTIDE SEQUENCE [LARGE SCALE GENOMIC DNA]</scope>
    <source>
        <strain evidence="10">Lyne_18-Q3-R50-59_MAXAC.006</strain>
    </source>
</reference>
<keyword evidence="5 7" id="KW-1133">Transmembrane helix</keyword>
<proteinExistence type="inferred from homology"/>
<feature type="transmembrane region" description="Helical" evidence="7">
    <location>
        <begin position="128"/>
        <end position="154"/>
    </location>
</feature>
<evidence type="ECO:0000256" key="7">
    <source>
        <dbReference type="SAM" id="Phobius"/>
    </source>
</evidence>
<feature type="transmembrane region" description="Helical" evidence="7">
    <location>
        <begin position="287"/>
        <end position="306"/>
    </location>
</feature>
<dbReference type="InterPro" id="IPR057433">
    <property type="entry name" value="LMF1/2_C"/>
</dbReference>
<evidence type="ECO:0000259" key="8">
    <source>
        <dbReference type="Pfam" id="PF06762"/>
    </source>
</evidence>
<evidence type="ECO:0000256" key="2">
    <source>
        <dbReference type="ARBA" id="ARBA00005512"/>
    </source>
</evidence>
<evidence type="ECO:0000313" key="11">
    <source>
        <dbReference type="Proteomes" id="UP000727993"/>
    </source>
</evidence>
<gene>
    <name evidence="10" type="ORF">IPN02_04150</name>
</gene>
<dbReference type="Pfam" id="PF06762">
    <property type="entry name" value="LMF1"/>
    <property type="match status" value="1"/>
</dbReference>
<comment type="similarity">
    <text evidence="2">Belongs to the lipase maturation factor family.</text>
</comment>
<feature type="domain" description="Lipase maturation factor 1/2 N-terminal" evidence="8">
    <location>
        <begin position="121"/>
        <end position="273"/>
    </location>
</feature>
<sequence length="474" mass="53319">MEWWSAPGDALARLAFSRALAGVYLLAFLAALRQFRPLLGERGLMPIPRYTASSPFARSPSVFHLHYSDRFFAACCWVGMVLAGLAVVGVVDRAPLWGWMIIWAVLWALQLSILNVGQRWYSFGWETLLAEAGFLAILLGPADVAPPLLIMWALRWLLFRVEFGAGLVKMRGDRCWRDLTCLDYHHETQPMPNPLSWRFHHLPTPLHRTEVLANHITQLVVVFGLFAPQPFATVAALVMIVTQGWLMLSGNFAWLNLLTATLALSVLDDRLLAWILPIDRPVDLAEPVWLGVLVAVVALGLAVLSYQPIRNLASKRQAMNASFDPLRLVNTYGAFGSVTKERREVILEATDDPQPGPNTVWVEYRFKAKPGDVTLRPPQFAPYHLRLDWLMWFVAISPNYGAGWLRPLMSRLAANDAGVQSLLAYSPFTDEGPTYVRALVYRYRFTTAEERRSTGAWWHRTYLGELIGPVKGAS</sequence>
<dbReference type="Proteomes" id="UP000727993">
    <property type="component" value="Unassembled WGS sequence"/>
</dbReference>
<keyword evidence="6 7" id="KW-0472">Membrane</keyword>
<evidence type="ECO:0000313" key="10">
    <source>
        <dbReference type="EMBL" id="MBK9296063.1"/>
    </source>
</evidence>
<evidence type="ECO:0000259" key="9">
    <source>
        <dbReference type="Pfam" id="PF25179"/>
    </source>
</evidence>
<evidence type="ECO:0000256" key="3">
    <source>
        <dbReference type="ARBA" id="ARBA00022692"/>
    </source>
</evidence>
<feature type="domain" description="Lipase maturation factor 1/2 C-terminal" evidence="9">
    <location>
        <begin position="328"/>
        <end position="466"/>
    </location>
</feature>
<comment type="subcellular location">
    <subcellularLocation>
        <location evidence="1">Endoplasmic reticulum membrane</location>
        <topology evidence="1">Multi-pass membrane protein</topology>
    </subcellularLocation>
</comment>
<dbReference type="Pfam" id="PF25179">
    <property type="entry name" value="LMF1_C"/>
    <property type="match status" value="1"/>
</dbReference>
<feature type="transmembrane region" description="Helical" evidence="7">
    <location>
        <begin position="97"/>
        <end position="116"/>
    </location>
</feature>
<protein>
    <submittedName>
        <fullName evidence="10">Lipase maturation factor family protein</fullName>
    </submittedName>
</protein>
<evidence type="ECO:0000256" key="1">
    <source>
        <dbReference type="ARBA" id="ARBA00004477"/>
    </source>
</evidence>
<evidence type="ECO:0000256" key="4">
    <source>
        <dbReference type="ARBA" id="ARBA00022824"/>
    </source>
</evidence>
<feature type="transmembrane region" description="Helical" evidence="7">
    <location>
        <begin position="12"/>
        <end position="32"/>
    </location>
</feature>
<dbReference type="InterPro" id="IPR009613">
    <property type="entry name" value="LMF"/>
</dbReference>
<feature type="transmembrane region" description="Helical" evidence="7">
    <location>
        <begin position="216"/>
        <end position="238"/>
    </location>
</feature>
<organism evidence="10 11">
    <name type="scientific">Candidatus Neomicrothrix subdominans</name>
    <dbReference type="NCBI Taxonomy" id="2954438"/>
    <lineage>
        <taxon>Bacteria</taxon>
        <taxon>Bacillati</taxon>
        <taxon>Actinomycetota</taxon>
        <taxon>Acidimicrobiia</taxon>
        <taxon>Acidimicrobiales</taxon>
        <taxon>Microthrixaceae</taxon>
        <taxon>Candidatus Neomicrothrix</taxon>
    </lineage>
</organism>
<dbReference type="PANTHER" id="PTHR14463">
    <property type="entry name" value="LIPASE MATURATION FACTOR"/>
    <property type="match status" value="1"/>
</dbReference>
<name>A0A936NAU1_9ACTN</name>
<dbReference type="InterPro" id="IPR057434">
    <property type="entry name" value="LMF1/2_N"/>
</dbReference>
<keyword evidence="4" id="KW-0256">Endoplasmic reticulum</keyword>
<feature type="transmembrane region" description="Helical" evidence="7">
    <location>
        <begin position="71"/>
        <end position="91"/>
    </location>
</feature>
<dbReference type="EMBL" id="JADJZA010000001">
    <property type="protein sequence ID" value="MBK9296063.1"/>
    <property type="molecule type" value="Genomic_DNA"/>
</dbReference>
<feature type="transmembrane region" description="Helical" evidence="7">
    <location>
        <begin position="245"/>
        <end position="267"/>
    </location>
</feature>
<evidence type="ECO:0000256" key="6">
    <source>
        <dbReference type="ARBA" id="ARBA00023136"/>
    </source>
</evidence>
<dbReference type="GO" id="GO:0051604">
    <property type="term" value="P:protein maturation"/>
    <property type="evidence" value="ECO:0007669"/>
    <property type="project" value="InterPro"/>
</dbReference>
<evidence type="ECO:0000256" key="5">
    <source>
        <dbReference type="ARBA" id="ARBA00022989"/>
    </source>
</evidence>
<dbReference type="PANTHER" id="PTHR14463:SF10">
    <property type="entry name" value="LIPASE MATURATION FACTOR 1"/>
    <property type="match status" value="1"/>
</dbReference>
<keyword evidence="3 7" id="KW-0812">Transmembrane</keyword>
<comment type="caution">
    <text evidence="10">The sequence shown here is derived from an EMBL/GenBank/DDBJ whole genome shotgun (WGS) entry which is preliminary data.</text>
</comment>
<dbReference type="AlphaFoldDB" id="A0A936NAU1"/>
<accession>A0A936NAU1</accession>